<accession>A0A6I9U1V3</accession>
<keyword evidence="4" id="KW-0812">Transmembrane</keyword>
<dbReference type="RefSeq" id="XP_011090522.1">
    <property type="nucleotide sequence ID" value="XM_011092220.2"/>
</dbReference>
<name>A0A6I9U1V3_SESIN</name>
<feature type="transmembrane region" description="Helical" evidence="4">
    <location>
        <begin position="71"/>
        <end position="92"/>
    </location>
</feature>
<sequence length="250" mass="27233">MEERLQPSSYDPKDKPPHPPPPANAAASLATYVVQIPRDQIYRVPPPEHARIVEDHKRNSSSKKTGGRGTVCRIFIPIVVVSVIITVAVYGLRYTMYDAKSPKFTVTGIQAKNLEGSGRRSPHYDVTLLANNPNTRMSISYLQGGKKGTLALKNLEIGKGGIQPMVKQESGTSAVDVHVVLSGNGAADIKKRLKDGTSVKSMVLNVVVPVEITSWVRNERKDLNVTCEFKVRNSLTSKAKIASQECNTGS</sequence>
<dbReference type="PANTHER" id="PTHR31234">
    <property type="entry name" value="LATE EMBRYOGENESIS ABUNDANT (LEA) HYDROXYPROLINE-RICH GLYCOPROTEIN FAMILY"/>
    <property type="match status" value="1"/>
</dbReference>
<dbReference type="Proteomes" id="UP000504604">
    <property type="component" value="Linkage group LG9"/>
</dbReference>
<dbReference type="GO" id="GO:0005886">
    <property type="term" value="C:plasma membrane"/>
    <property type="evidence" value="ECO:0007669"/>
    <property type="project" value="TreeGrafter"/>
</dbReference>
<keyword evidence="4" id="KW-1133">Transmembrane helix</keyword>
<evidence type="ECO:0000256" key="1">
    <source>
        <dbReference type="ARBA" id="ARBA00004370"/>
    </source>
</evidence>
<evidence type="ECO:0000313" key="6">
    <source>
        <dbReference type="RefSeq" id="XP_011090522.1"/>
    </source>
</evidence>
<evidence type="ECO:0000256" key="3">
    <source>
        <dbReference type="SAM" id="MobiDB-lite"/>
    </source>
</evidence>
<dbReference type="InterPro" id="IPR044839">
    <property type="entry name" value="NDR1-like"/>
</dbReference>
<organism evidence="5 6">
    <name type="scientific">Sesamum indicum</name>
    <name type="common">Oriental sesame</name>
    <name type="synonym">Sesamum orientale</name>
    <dbReference type="NCBI Taxonomy" id="4182"/>
    <lineage>
        <taxon>Eukaryota</taxon>
        <taxon>Viridiplantae</taxon>
        <taxon>Streptophyta</taxon>
        <taxon>Embryophyta</taxon>
        <taxon>Tracheophyta</taxon>
        <taxon>Spermatophyta</taxon>
        <taxon>Magnoliopsida</taxon>
        <taxon>eudicotyledons</taxon>
        <taxon>Gunneridae</taxon>
        <taxon>Pentapetalae</taxon>
        <taxon>asterids</taxon>
        <taxon>lamiids</taxon>
        <taxon>Lamiales</taxon>
        <taxon>Pedaliaceae</taxon>
        <taxon>Sesamum</taxon>
    </lineage>
</organism>
<evidence type="ECO:0000256" key="2">
    <source>
        <dbReference type="ARBA" id="ARBA00023136"/>
    </source>
</evidence>
<feature type="compositionally biased region" description="Basic and acidic residues" evidence="3">
    <location>
        <begin position="46"/>
        <end position="58"/>
    </location>
</feature>
<feature type="compositionally biased region" description="Basic and acidic residues" evidence="3">
    <location>
        <begin position="1"/>
        <end position="17"/>
    </location>
</feature>
<proteinExistence type="predicted"/>
<dbReference type="GeneID" id="105171189"/>
<evidence type="ECO:0000256" key="4">
    <source>
        <dbReference type="SAM" id="Phobius"/>
    </source>
</evidence>
<keyword evidence="2 4" id="KW-0472">Membrane</keyword>
<evidence type="ECO:0000313" key="5">
    <source>
        <dbReference type="Proteomes" id="UP000504604"/>
    </source>
</evidence>
<reference evidence="6" key="1">
    <citation type="submission" date="2025-08" db="UniProtKB">
        <authorList>
            <consortium name="RefSeq"/>
        </authorList>
    </citation>
    <scope>IDENTIFICATION</scope>
</reference>
<dbReference type="AlphaFoldDB" id="A0A6I9U1V3"/>
<feature type="region of interest" description="Disordered" evidence="3">
    <location>
        <begin position="1"/>
        <end position="25"/>
    </location>
</feature>
<dbReference type="GO" id="GO:0098542">
    <property type="term" value="P:defense response to other organism"/>
    <property type="evidence" value="ECO:0007669"/>
    <property type="project" value="InterPro"/>
</dbReference>
<comment type="subcellular location">
    <subcellularLocation>
        <location evidence="1">Membrane</location>
    </subcellularLocation>
</comment>
<dbReference type="KEGG" id="sind:105171189"/>
<dbReference type="InParanoid" id="A0A6I9U1V3"/>
<feature type="region of interest" description="Disordered" evidence="3">
    <location>
        <begin position="44"/>
        <end position="66"/>
    </location>
</feature>
<dbReference type="Gramene" id="SIN_1005159.t">
    <property type="protein sequence ID" value="SIN_1005159.t.cds1"/>
    <property type="gene ID" value="SIN_1005159"/>
</dbReference>
<gene>
    <name evidence="6" type="primary">LOC105171189</name>
</gene>
<keyword evidence="5" id="KW-1185">Reference proteome</keyword>
<dbReference type="OrthoDB" id="996955at2759"/>
<protein>
    <submittedName>
        <fullName evidence="6">NDR1/HIN1-like protein 13</fullName>
    </submittedName>
</protein>
<dbReference type="PANTHER" id="PTHR31234:SF68">
    <property type="entry name" value="EXPRESSED PROTEIN"/>
    <property type="match status" value="1"/>
</dbReference>